<keyword evidence="1" id="KW-0808">Transferase</keyword>
<accession>A0ABW0X8F9</accession>
<keyword evidence="1" id="KW-0418">Kinase</keyword>
<sequence>MSENHHVLLLDFRDGADCLAAFDEAAHLPGLRQSAIVEREADGTLDFPASQVRGAGAPTVGAGVVGGLAGLLAGPIGVLLGWAAGTVLGNAAETWRDQEGGAGLIVLSEEVEDGHSMLVLDVVESSPDPADALAARHGTILRRIPAADLAARVKAARRAADGA</sequence>
<dbReference type="EMBL" id="JBHSOF010000021">
    <property type="protein sequence ID" value="MFC5664810.1"/>
    <property type="molecule type" value="Genomic_DNA"/>
</dbReference>
<evidence type="ECO:0000313" key="2">
    <source>
        <dbReference type="Proteomes" id="UP001595975"/>
    </source>
</evidence>
<organism evidence="1 2">
    <name type="scientific">Kitasatospora misakiensis</name>
    <dbReference type="NCBI Taxonomy" id="67330"/>
    <lineage>
        <taxon>Bacteria</taxon>
        <taxon>Bacillati</taxon>
        <taxon>Actinomycetota</taxon>
        <taxon>Actinomycetes</taxon>
        <taxon>Kitasatosporales</taxon>
        <taxon>Streptomycetaceae</taxon>
        <taxon>Kitasatospora</taxon>
    </lineage>
</organism>
<evidence type="ECO:0000313" key="1">
    <source>
        <dbReference type="EMBL" id="MFC5664810.1"/>
    </source>
</evidence>
<reference evidence="2" key="1">
    <citation type="journal article" date="2019" name="Int. J. Syst. Evol. Microbiol.">
        <title>The Global Catalogue of Microorganisms (GCM) 10K type strain sequencing project: providing services to taxonomists for standard genome sequencing and annotation.</title>
        <authorList>
            <consortium name="The Broad Institute Genomics Platform"/>
            <consortium name="The Broad Institute Genome Sequencing Center for Infectious Disease"/>
            <person name="Wu L."/>
            <person name="Ma J."/>
        </authorList>
    </citation>
    <scope>NUCLEOTIDE SEQUENCE [LARGE SCALE GENOMIC DNA]</scope>
    <source>
        <strain evidence="2">CGMCC 4.1437</strain>
    </source>
</reference>
<dbReference type="GO" id="GO:0016301">
    <property type="term" value="F:kinase activity"/>
    <property type="evidence" value="ECO:0007669"/>
    <property type="project" value="UniProtKB-KW"/>
</dbReference>
<proteinExistence type="predicted"/>
<comment type="caution">
    <text evidence="1">The sequence shown here is derived from an EMBL/GenBank/DDBJ whole genome shotgun (WGS) entry which is preliminary data.</text>
</comment>
<gene>
    <name evidence="1" type="ORF">ACFP3U_17690</name>
</gene>
<protein>
    <submittedName>
        <fullName evidence="1">Histidine kinase</fullName>
    </submittedName>
</protein>
<keyword evidence="2" id="KW-1185">Reference proteome</keyword>
<dbReference type="RefSeq" id="WP_380226500.1">
    <property type="nucleotide sequence ID" value="NZ_JBHSOF010000021.1"/>
</dbReference>
<name>A0ABW0X8F9_9ACTN</name>
<dbReference type="Proteomes" id="UP001595975">
    <property type="component" value="Unassembled WGS sequence"/>
</dbReference>